<dbReference type="Gene3D" id="1.10.260.40">
    <property type="entry name" value="lambda repressor-like DNA-binding domains"/>
    <property type="match status" value="1"/>
</dbReference>
<keyword evidence="1" id="KW-0238">DNA-binding</keyword>
<dbReference type="PANTHER" id="PTHR46797">
    <property type="entry name" value="HTH-TYPE TRANSCRIPTIONAL REGULATOR"/>
    <property type="match status" value="1"/>
</dbReference>
<evidence type="ECO:0000313" key="3">
    <source>
        <dbReference type="EMBL" id="SDH25989.1"/>
    </source>
</evidence>
<accession>A0A1G8AYB3</accession>
<dbReference type="GO" id="GO:0003700">
    <property type="term" value="F:DNA-binding transcription factor activity"/>
    <property type="evidence" value="ECO:0007669"/>
    <property type="project" value="TreeGrafter"/>
</dbReference>
<dbReference type="CDD" id="cd00093">
    <property type="entry name" value="HTH_XRE"/>
    <property type="match status" value="1"/>
</dbReference>
<keyword evidence="4" id="KW-1185">Reference proteome</keyword>
<sequence length="499" mass="55308">MNVRRFFRYAAGVSDLAVLGHRIRHYRGRAGLTLDGLGDLVGLAGSQLSLMENGKREPRLSQLQAIAAALDVTTTDLLSEEPPTERSRMELELQRLQEGTVYSRLGLPHVRASKTMPDEVLRSLVGLQRELDRRSREAIATPEQARRDSTAIRLQMQQADNAMPELDALAEEQLAAVGHERGALTHRAVADMATRIGFELVYVTDLPHSTRSVTDLEHGRIYLPPASIPGGHGLRSMALQAIAHRLLGHSEPTSYREFLQQRLEINYFAAATLMPRTASVEYLRRAKQERNIAVEDFRDAFGVTHESAAMRFTNLATVDLGLQVHFLRVGDDGALMRAYENDGLPLPMDASGAIEGQVVCRHFAARTAFDRASRTTEFYQYTDTPVGTFWCSSQTGTGTDGEFSITVGVPFDTAKWFRGSSTQRRDQSRCPDKTCCSQPAPEIADRWRTSAWASARMHQHTLAPLPSGTFPGVDDAELYDFLERHAPDEADADSARMGA</sequence>
<protein>
    <submittedName>
        <fullName evidence="3">Predicted transcriptional regulator</fullName>
    </submittedName>
</protein>
<dbReference type="EMBL" id="LT629695">
    <property type="protein sequence ID" value="SDH25989.1"/>
    <property type="molecule type" value="Genomic_DNA"/>
</dbReference>
<dbReference type="SMART" id="SM00530">
    <property type="entry name" value="HTH_XRE"/>
    <property type="match status" value="1"/>
</dbReference>
<evidence type="ECO:0000256" key="1">
    <source>
        <dbReference type="ARBA" id="ARBA00023125"/>
    </source>
</evidence>
<dbReference type="PROSITE" id="PS50943">
    <property type="entry name" value="HTH_CROC1"/>
    <property type="match status" value="1"/>
</dbReference>
<proteinExistence type="predicted"/>
<dbReference type="SUPFAM" id="SSF47413">
    <property type="entry name" value="lambda repressor-like DNA-binding domains"/>
    <property type="match status" value="1"/>
</dbReference>
<dbReference type="STRING" id="399736.SAMN04489720_0581"/>
<feature type="domain" description="HTH cro/C1-type" evidence="2">
    <location>
        <begin position="23"/>
        <end position="77"/>
    </location>
</feature>
<name>A0A1G8AYB3_9MICO</name>
<dbReference type="InterPro" id="IPR050807">
    <property type="entry name" value="TransReg_Diox_bact_type"/>
</dbReference>
<reference evidence="4" key="1">
    <citation type="submission" date="2016-10" db="EMBL/GenBank/DDBJ databases">
        <authorList>
            <person name="Varghese N."/>
            <person name="Submissions S."/>
        </authorList>
    </citation>
    <scope>NUCLEOTIDE SEQUENCE [LARGE SCALE GENOMIC DNA]</scope>
    <source>
        <strain evidence="4">DSM 22002</strain>
    </source>
</reference>
<dbReference type="Pfam" id="PF13560">
    <property type="entry name" value="HTH_31"/>
    <property type="match status" value="1"/>
</dbReference>
<dbReference type="InterPro" id="IPR010982">
    <property type="entry name" value="Lambda_DNA-bd_dom_sf"/>
</dbReference>
<dbReference type="Proteomes" id="UP000198822">
    <property type="component" value="Chromosome I"/>
</dbReference>
<dbReference type="AlphaFoldDB" id="A0A1G8AYB3"/>
<dbReference type="GO" id="GO:0003677">
    <property type="term" value="F:DNA binding"/>
    <property type="evidence" value="ECO:0007669"/>
    <property type="project" value="UniProtKB-KW"/>
</dbReference>
<evidence type="ECO:0000313" key="4">
    <source>
        <dbReference type="Proteomes" id="UP000198822"/>
    </source>
</evidence>
<evidence type="ECO:0000259" key="2">
    <source>
        <dbReference type="PROSITE" id="PS50943"/>
    </source>
</evidence>
<dbReference type="InterPro" id="IPR001387">
    <property type="entry name" value="Cro/C1-type_HTH"/>
</dbReference>
<organism evidence="3 4">
    <name type="scientific">Agrococcus jejuensis</name>
    <dbReference type="NCBI Taxonomy" id="399736"/>
    <lineage>
        <taxon>Bacteria</taxon>
        <taxon>Bacillati</taxon>
        <taxon>Actinomycetota</taxon>
        <taxon>Actinomycetes</taxon>
        <taxon>Micrococcales</taxon>
        <taxon>Microbacteriaceae</taxon>
        <taxon>Agrococcus</taxon>
    </lineage>
</organism>
<dbReference type="GO" id="GO:0005829">
    <property type="term" value="C:cytosol"/>
    <property type="evidence" value="ECO:0007669"/>
    <property type="project" value="TreeGrafter"/>
</dbReference>
<dbReference type="PANTHER" id="PTHR46797:SF1">
    <property type="entry name" value="METHYLPHOSPHONATE SYNTHASE"/>
    <property type="match status" value="1"/>
</dbReference>
<gene>
    <name evidence="3" type="ORF">SAMN04489720_0581</name>
</gene>